<name>A0A3M8AYK5_9BACL</name>
<dbReference type="InterPro" id="IPR003730">
    <property type="entry name" value="Cu_polyphenol_OxRdtase"/>
</dbReference>
<evidence type="ECO:0000256" key="6">
    <source>
        <dbReference type="ARBA" id="ARBA00022723"/>
    </source>
</evidence>
<keyword evidence="8" id="KW-0862">Zinc</keyword>
<evidence type="ECO:0000256" key="11">
    <source>
        <dbReference type="ARBA" id="ARBA00049893"/>
    </source>
</evidence>
<evidence type="ECO:0000256" key="8">
    <source>
        <dbReference type="ARBA" id="ARBA00022833"/>
    </source>
</evidence>
<keyword evidence="16" id="KW-1185">Reference proteome</keyword>
<accession>A0A3M8AYK5</accession>
<dbReference type="AlphaFoldDB" id="A0A3M8AYK5"/>
<evidence type="ECO:0000313" key="16">
    <source>
        <dbReference type="Proteomes" id="UP000317180"/>
    </source>
</evidence>
<dbReference type="GO" id="GO:0017061">
    <property type="term" value="F:S-methyl-5-thioadenosine phosphorylase activity"/>
    <property type="evidence" value="ECO:0007669"/>
    <property type="project" value="UniProtKB-EC"/>
</dbReference>
<evidence type="ECO:0000256" key="7">
    <source>
        <dbReference type="ARBA" id="ARBA00022801"/>
    </source>
</evidence>
<evidence type="ECO:0000256" key="5">
    <source>
        <dbReference type="ARBA" id="ARBA00022679"/>
    </source>
</evidence>
<reference evidence="13 16" key="2">
    <citation type="submission" date="2019-06" db="EMBL/GenBank/DDBJ databases">
        <title>Whole genome shotgun sequence of Brevibacillus agri NBRC 15538.</title>
        <authorList>
            <person name="Hosoyama A."/>
            <person name="Uohara A."/>
            <person name="Ohji S."/>
            <person name="Ichikawa N."/>
        </authorList>
    </citation>
    <scope>NUCLEOTIDE SEQUENCE [LARGE SCALE GENOMIC DNA]</scope>
    <source>
        <strain evidence="13 16">NBRC 15538</strain>
    </source>
</reference>
<evidence type="ECO:0000313" key="14">
    <source>
        <dbReference type="EMBL" id="RNB56286.1"/>
    </source>
</evidence>
<dbReference type="OrthoDB" id="4279at2"/>
<keyword evidence="6" id="KW-0479">Metal-binding</keyword>
<gene>
    <name evidence="14" type="primary">pgeF</name>
    <name evidence="13" type="ORF">BAG01nite_03270</name>
    <name evidence="14" type="ORF">EB820_09915</name>
</gene>
<dbReference type="Gene3D" id="3.60.140.10">
    <property type="entry name" value="CNF1/YfiH-like putative cysteine hydrolases"/>
    <property type="match status" value="1"/>
</dbReference>
<dbReference type="GO" id="GO:0005507">
    <property type="term" value="F:copper ion binding"/>
    <property type="evidence" value="ECO:0007669"/>
    <property type="project" value="TreeGrafter"/>
</dbReference>
<comment type="catalytic activity">
    <reaction evidence="9">
        <text>adenosine + H2O + H(+) = inosine + NH4(+)</text>
        <dbReference type="Rhea" id="RHEA:24408"/>
        <dbReference type="ChEBI" id="CHEBI:15377"/>
        <dbReference type="ChEBI" id="CHEBI:15378"/>
        <dbReference type="ChEBI" id="CHEBI:16335"/>
        <dbReference type="ChEBI" id="CHEBI:17596"/>
        <dbReference type="ChEBI" id="CHEBI:28938"/>
        <dbReference type="EC" id="3.5.4.4"/>
    </reaction>
    <physiologicalReaction direction="left-to-right" evidence="9">
        <dbReference type="Rhea" id="RHEA:24409"/>
    </physiologicalReaction>
</comment>
<evidence type="ECO:0000313" key="13">
    <source>
        <dbReference type="EMBL" id="GED24225.1"/>
    </source>
</evidence>
<comment type="function">
    <text evidence="3">Purine nucleoside enzyme that catalyzes the phosphorolysis of adenosine and inosine nucleosides, yielding D-ribose 1-phosphate and the respective free bases, adenine and hypoxanthine. Also catalyzes the phosphorolysis of S-methyl-5'-thioadenosine into adenine and S-methyl-5-thio-alpha-D-ribose 1-phosphate. Also has adenosine deaminase activity.</text>
</comment>
<dbReference type="PANTHER" id="PTHR30616:SF2">
    <property type="entry name" value="PURINE NUCLEOSIDE PHOSPHORYLASE LACC1"/>
    <property type="match status" value="1"/>
</dbReference>
<dbReference type="CDD" id="cd16833">
    <property type="entry name" value="YfiH"/>
    <property type="match status" value="1"/>
</dbReference>
<dbReference type="Proteomes" id="UP000317180">
    <property type="component" value="Unassembled WGS sequence"/>
</dbReference>
<comment type="cofactor">
    <cofactor evidence="2">
        <name>Zn(2+)</name>
        <dbReference type="ChEBI" id="CHEBI:29105"/>
    </cofactor>
</comment>
<evidence type="ECO:0000256" key="10">
    <source>
        <dbReference type="ARBA" id="ARBA00048968"/>
    </source>
</evidence>
<dbReference type="EMBL" id="RHHN01000029">
    <property type="protein sequence ID" value="RNB56286.1"/>
    <property type="molecule type" value="Genomic_DNA"/>
</dbReference>
<dbReference type="PANTHER" id="PTHR30616">
    <property type="entry name" value="UNCHARACTERIZED PROTEIN YFIH"/>
    <property type="match status" value="1"/>
</dbReference>
<dbReference type="SUPFAM" id="SSF64438">
    <property type="entry name" value="CNF1/YfiH-like putative cysteine hydrolases"/>
    <property type="match status" value="1"/>
</dbReference>
<reference evidence="14 15" key="1">
    <citation type="submission" date="2018-10" db="EMBL/GenBank/DDBJ databases">
        <title>Phylogenomics of Brevibacillus.</title>
        <authorList>
            <person name="Dunlap C."/>
        </authorList>
    </citation>
    <scope>NUCLEOTIDE SEQUENCE [LARGE SCALE GENOMIC DNA]</scope>
    <source>
        <strain evidence="14 15">NRRL NRS 1219</strain>
    </source>
</reference>
<evidence type="ECO:0000313" key="15">
    <source>
        <dbReference type="Proteomes" id="UP000276178"/>
    </source>
</evidence>
<keyword evidence="5" id="KW-0808">Transferase</keyword>
<evidence type="ECO:0000256" key="2">
    <source>
        <dbReference type="ARBA" id="ARBA00001947"/>
    </source>
</evidence>
<dbReference type="InterPro" id="IPR038371">
    <property type="entry name" value="Cu_polyphenol_OxRdtase_sf"/>
</dbReference>
<comment type="catalytic activity">
    <reaction evidence="10">
        <text>adenosine + phosphate = alpha-D-ribose 1-phosphate + adenine</text>
        <dbReference type="Rhea" id="RHEA:27642"/>
        <dbReference type="ChEBI" id="CHEBI:16335"/>
        <dbReference type="ChEBI" id="CHEBI:16708"/>
        <dbReference type="ChEBI" id="CHEBI:43474"/>
        <dbReference type="ChEBI" id="CHEBI:57720"/>
        <dbReference type="EC" id="2.4.2.1"/>
    </reaction>
    <physiologicalReaction direction="left-to-right" evidence="10">
        <dbReference type="Rhea" id="RHEA:27643"/>
    </physiologicalReaction>
</comment>
<dbReference type="EMBL" id="BJOD01000002">
    <property type="protein sequence ID" value="GED24225.1"/>
    <property type="molecule type" value="Genomic_DNA"/>
</dbReference>
<evidence type="ECO:0000256" key="1">
    <source>
        <dbReference type="ARBA" id="ARBA00000553"/>
    </source>
</evidence>
<evidence type="ECO:0000256" key="3">
    <source>
        <dbReference type="ARBA" id="ARBA00003215"/>
    </source>
</evidence>
<evidence type="ECO:0000256" key="9">
    <source>
        <dbReference type="ARBA" id="ARBA00047989"/>
    </source>
</evidence>
<dbReference type="Pfam" id="PF02578">
    <property type="entry name" value="Cu-oxidase_4"/>
    <property type="match status" value="1"/>
</dbReference>
<evidence type="ECO:0000256" key="12">
    <source>
        <dbReference type="RuleBase" id="RU361274"/>
    </source>
</evidence>
<keyword evidence="7" id="KW-0378">Hydrolase</keyword>
<evidence type="ECO:0000256" key="4">
    <source>
        <dbReference type="ARBA" id="ARBA00007353"/>
    </source>
</evidence>
<dbReference type="NCBIfam" id="TIGR00726">
    <property type="entry name" value="peptidoglycan editing factor PgeF"/>
    <property type="match status" value="1"/>
</dbReference>
<sequence length="278" mass="30170">MREPFVLEGEKSILALADWQAHFPGLVAGFTVRLGGESEESYGSFNMGLHVGDDPAHVIANRKKLAEQVGMPFEAWTCADQVHGNRVCQVTAGGAGKESLGDVIAATDGLFTQQKGVLLTSFYADCVPLYFLDPASGAIGLAHAGWKGTVGRIAEEMVKALQTHYKAKPGDIRVAIGPSIGGCCYEVDERIMTQVRTSAENWKTAVSASTEGKYMLDLRQLNTEILREAGISRANMLVTDWCTSCRTDLFFSHRKEAGPGKMTGRMASYIGWKETEGR</sequence>
<proteinExistence type="inferred from homology"/>
<dbReference type="GO" id="GO:0016787">
    <property type="term" value="F:hydrolase activity"/>
    <property type="evidence" value="ECO:0007669"/>
    <property type="project" value="UniProtKB-KW"/>
</dbReference>
<organism evidence="14 15">
    <name type="scientific">Brevibacillus agri</name>
    <dbReference type="NCBI Taxonomy" id="51101"/>
    <lineage>
        <taxon>Bacteria</taxon>
        <taxon>Bacillati</taxon>
        <taxon>Bacillota</taxon>
        <taxon>Bacilli</taxon>
        <taxon>Bacillales</taxon>
        <taxon>Paenibacillaceae</taxon>
        <taxon>Brevibacillus</taxon>
    </lineage>
</organism>
<protein>
    <recommendedName>
        <fullName evidence="12">Purine nucleoside phosphorylase</fullName>
    </recommendedName>
</protein>
<comment type="similarity">
    <text evidence="4 12">Belongs to the purine nucleoside phosphorylase YfiH/LACC1 family.</text>
</comment>
<comment type="catalytic activity">
    <reaction evidence="1">
        <text>inosine + phosphate = alpha-D-ribose 1-phosphate + hypoxanthine</text>
        <dbReference type="Rhea" id="RHEA:27646"/>
        <dbReference type="ChEBI" id="CHEBI:17368"/>
        <dbReference type="ChEBI" id="CHEBI:17596"/>
        <dbReference type="ChEBI" id="CHEBI:43474"/>
        <dbReference type="ChEBI" id="CHEBI:57720"/>
        <dbReference type="EC" id="2.4.2.1"/>
    </reaction>
    <physiologicalReaction direction="left-to-right" evidence="1">
        <dbReference type="Rhea" id="RHEA:27647"/>
    </physiologicalReaction>
</comment>
<dbReference type="Proteomes" id="UP000276178">
    <property type="component" value="Unassembled WGS sequence"/>
</dbReference>
<comment type="catalytic activity">
    <reaction evidence="11">
        <text>S-methyl-5'-thioadenosine + phosphate = 5-(methylsulfanyl)-alpha-D-ribose 1-phosphate + adenine</text>
        <dbReference type="Rhea" id="RHEA:11852"/>
        <dbReference type="ChEBI" id="CHEBI:16708"/>
        <dbReference type="ChEBI" id="CHEBI:17509"/>
        <dbReference type="ChEBI" id="CHEBI:43474"/>
        <dbReference type="ChEBI" id="CHEBI:58533"/>
        <dbReference type="EC" id="2.4.2.28"/>
    </reaction>
    <physiologicalReaction direction="left-to-right" evidence="11">
        <dbReference type="Rhea" id="RHEA:11853"/>
    </physiologicalReaction>
</comment>
<dbReference type="InterPro" id="IPR011324">
    <property type="entry name" value="Cytotoxic_necrot_fac-like_cat"/>
</dbReference>
<dbReference type="GeneID" id="82811008"/>
<comment type="caution">
    <text evidence="14">The sequence shown here is derived from an EMBL/GenBank/DDBJ whole genome shotgun (WGS) entry which is preliminary data.</text>
</comment>
<dbReference type="RefSeq" id="WP_122952814.1">
    <property type="nucleotide sequence ID" value="NZ_BJOD01000002.1"/>
</dbReference>